<dbReference type="GeneID" id="36328779"/>
<dbReference type="GO" id="GO:0005737">
    <property type="term" value="C:cytoplasm"/>
    <property type="evidence" value="ECO:0007669"/>
    <property type="project" value="TreeGrafter"/>
</dbReference>
<dbReference type="EMBL" id="KZ110591">
    <property type="protein sequence ID" value="OSX67329.1"/>
    <property type="molecule type" value="Genomic_DNA"/>
</dbReference>
<feature type="compositionally biased region" description="Basic and acidic residues" evidence="1">
    <location>
        <begin position="756"/>
        <end position="766"/>
    </location>
</feature>
<evidence type="ECO:0000313" key="5">
    <source>
        <dbReference type="Proteomes" id="UP000194127"/>
    </source>
</evidence>
<dbReference type="InterPro" id="IPR057567">
    <property type="entry name" value="TPR_TTI1_C"/>
</dbReference>
<dbReference type="Pfam" id="PF21547">
    <property type="entry name" value="TTI1"/>
    <property type="match status" value="1"/>
</dbReference>
<proteinExistence type="predicted"/>
<dbReference type="SUPFAM" id="SSF48371">
    <property type="entry name" value="ARM repeat"/>
    <property type="match status" value="1"/>
</dbReference>
<feature type="domain" description="TTI1 C-terminal TPR" evidence="3">
    <location>
        <begin position="706"/>
        <end position="991"/>
    </location>
</feature>
<dbReference type="PANTHER" id="PTHR18460:SF3">
    <property type="entry name" value="TELO2-INTERACTING PROTEIN 1 HOMOLOG"/>
    <property type="match status" value="1"/>
</dbReference>
<feature type="compositionally biased region" description="Basic and acidic residues" evidence="1">
    <location>
        <begin position="715"/>
        <end position="728"/>
    </location>
</feature>
<sequence>TTWEQICMLCSAILGGIDSKGKGKVRDDETKEAATRCLWILLRERTAEEDPSNTAIPSRATRIFSRFQSHARTPTFIPVIGQTVNSLLIAAESSHISLQRSSLQVLHVIVEHYLADGFVPSILPGVVSTTSKIALGVGASKGWANGEIVAAALLVMRSVIVKSVGDDVCVRDGAIQNIDSLEDLADLVDPLEPKPAPNSGRTPYMTARTPAWLRGSGTQLHIAMNALTPLVNHPTPSALLGLCDFSETVLSATTLTIPQSQPLLLSFLLSLSCSAYDSVSEKAGSDLRRLLAPSSSARHALLQVLMQISRDNLAALPRLIPTHSDAKVEHAAGILESVCSLAVAQESAEGSRISAIAVGVGKLLGPNGGIEKWGWSLLSVLEFVDNPISVTRSSATQLLLENDAAAADEVTFPELTLRHVTSRSAHIAIERMLRAMGLAAGEDCIFAVEWFLNAGRSGRGCRAVAALWCTCRLLEGAGRISLNNHEVAASGMFRARSKRVEKLARNIARQIADLWSDVDEDWPEEKANVAAPLTEEGAIVEHVKGLLTIRATPDYEPSSGPRKSPVQPMLHRALSLQLLSITAGILEARFTPLLLHTLYPVLHSVVSQSSLLSNTAFATLNYITRSTSYASPANMLLSNFDYALDAVSRRLSRRWLDLDATKVLVVLVRLVGRDVVQKAGDVVEECFDRLDEYHGYEMLVDGLVEVLSEVVKVMEDQDDSRPQHHSRADNLPADMSDGEKFGEFLEWYAHRHDKPDEHESLRDNSYPRDAWGSKSEADGEQENSSPIPDPNAEPSPSPSQILTKQIVSRSLFFLTHGSPIIRARILMLLSAAVPVLPESALLPSVHHAWPFILNRFADRENFVVSAAASLVESLATHVGDFMHQRVWDDIWPRFRTILQKLSAADTTNALACRGNGAVGTESAYTYSHRLYRSVLRTMSAAVVGVQPQDLAVWEVVLLFRRFLHSHAHDELQACARDLYTAIAKNNADAVWLAMSATQGQIDASTAFLAQKSWDIDANVALIFKHDS</sequence>
<dbReference type="RefSeq" id="XP_024344123.1">
    <property type="nucleotide sequence ID" value="XM_024483830.1"/>
</dbReference>
<dbReference type="PANTHER" id="PTHR18460">
    <property type="entry name" value="TEL2 INTERACTING PROTEIN 1 TTI1 FAMILY MEMBER"/>
    <property type="match status" value="1"/>
</dbReference>
<organism evidence="4 5">
    <name type="scientific">Postia placenta MAD-698-R-SB12</name>
    <dbReference type="NCBI Taxonomy" id="670580"/>
    <lineage>
        <taxon>Eukaryota</taxon>
        <taxon>Fungi</taxon>
        <taxon>Dikarya</taxon>
        <taxon>Basidiomycota</taxon>
        <taxon>Agaricomycotina</taxon>
        <taxon>Agaricomycetes</taxon>
        <taxon>Polyporales</taxon>
        <taxon>Adustoporiaceae</taxon>
        <taxon>Rhodonia</taxon>
    </lineage>
</organism>
<keyword evidence="5" id="KW-1185">Reference proteome</keyword>
<dbReference type="InterPro" id="IPR016024">
    <property type="entry name" value="ARM-type_fold"/>
</dbReference>
<evidence type="ECO:0000256" key="1">
    <source>
        <dbReference type="SAM" id="MobiDB-lite"/>
    </source>
</evidence>
<evidence type="ECO:0000259" key="3">
    <source>
        <dbReference type="Pfam" id="PF24181"/>
    </source>
</evidence>
<feature type="region of interest" description="Disordered" evidence="1">
    <location>
        <begin position="715"/>
        <end position="736"/>
    </location>
</feature>
<protein>
    <submittedName>
        <fullName evidence="4">Uncharacterized protein</fullName>
    </submittedName>
</protein>
<evidence type="ECO:0000259" key="2">
    <source>
        <dbReference type="Pfam" id="PF24173"/>
    </source>
</evidence>
<dbReference type="Pfam" id="PF24173">
    <property type="entry name" value="TPR_TTI1_N"/>
    <property type="match status" value="1"/>
</dbReference>
<feature type="region of interest" description="Disordered" evidence="1">
    <location>
        <begin position="756"/>
        <end position="799"/>
    </location>
</feature>
<dbReference type="AlphaFoldDB" id="A0A1X6NFA4"/>
<accession>A0A1X6NFA4</accession>
<dbReference type="Gene3D" id="1.25.10.10">
    <property type="entry name" value="Leucine-rich Repeat Variant"/>
    <property type="match status" value="1"/>
</dbReference>
<feature type="non-terminal residue" evidence="4">
    <location>
        <position position="1"/>
    </location>
</feature>
<dbReference type="Proteomes" id="UP000194127">
    <property type="component" value="Unassembled WGS sequence"/>
</dbReference>
<dbReference type="InterPro" id="IPR011989">
    <property type="entry name" value="ARM-like"/>
</dbReference>
<dbReference type="InterPro" id="IPR057566">
    <property type="entry name" value="TPR_TTI1_N"/>
</dbReference>
<reference evidence="4 5" key="1">
    <citation type="submission" date="2017-04" db="EMBL/GenBank/DDBJ databases">
        <title>Genome Sequence of the Model Brown-Rot Fungus Postia placenta SB12.</title>
        <authorList>
            <consortium name="DOE Joint Genome Institute"/>
            <person name="Gaskell J."/>
            <person name="Kersten P."/>
            <person name="Larrondo L.F."/>
            <person name="Canessa P."/>
            <person name="Martinez D."/>
            <person name="Hibbett D."/>
            <person name="Schmoll M."/>
            <person name="Kubicek C.P."/>
            <person name="Martinez A.T."/>
            <person name="Yadav J."/>
            <person name="Master E."/>
            <person name="Magnuson J.K."/>
            <person name="James T."/>
            <person name="Yaver D."/>
            <person name="Berka R."/>
            <person name="Labutti K."/>
            <person name="Lipzen A."/>
            <person name="Aerts A."/>
            <person name="Barry K."/>
            <person name="Henrissat B."/>
            <person name="Blanchette R."/>
            <person name="Grigoriev I."/>
            <person name="Cullen D."/>
        </authorList>
    </citation>
    <scope>NUCLEOTIDE SEQUENCE [LARGE SCALE GENOMIC DNA]</scope>
    <source>
        <strain evidence="4 5">MAD-698-R-SB12</strain>
    </source>
</reference>
<name>A0A1X6NFA4_9APHY</name>
<gene>
    <name evidence="4" type="ORF">POSPLADRAFT_1129317</name>
</gene>
<dbReference type="InterPro" id="IPR052587">
    <property type="entry name" value="TELO2-interacting_protein_1"/>
</dbReference>
<dbReference type="STRING" id="670580.A0A1X6NFA4"/>
<dbReference type="OrthoDB" id="49511at2759"/>
<evidence type="ECO:0000313" key="4">
    <source>
        <dbReference type="EMBL" id="OSX67329.1"/>
    </source>
</evidence>
<dbReference type="InterPro" id="IPR049362">
    <property type="entry name" value="TTI1_rpt"/>
</dbReference>
<feature type="domain" description="TTI1 N-terminal TPR" evidence="2">
    <location>
        <begin position="11"/>
        <end position="273"/>
    </location>
</feature>
<feature type="compositionally biased region" description="Pro residues" evidence="1">
    <location>
        <begin position="787"/>
        <end position="797"/>
    </location>
</feature>
<dbReference type="Pfam" id="PF24181">
    <property type="entry name" value="TPR_TTI1_C"/>
    <property type="match status" value="1"/>
</dbReference>